<reference evidence="1" key="1">
    <citation type="submission" date="2023-03" db="EMBL/GenBank/DDBJ databases">
        <title>Massive genome expansion in bonnet fungi (Mycena s.s.) driven by repeated elements and novel gene families across ecological guilds.</title>
        <authorList>
            <consortium name="Lawrence Berkeley National Laboratory"/>
            <person name="Harder C.B."/>
            <person name="Miyauchi S."/>
            <person name="Viragh M."/>
            <person name="Kuo A."/>
            <person name="Thoen E."/>
            <person name="Andreopoulos B."/>
            <person name="Lu D."/>
            <person name="Skrede I."/>
            <person name="Drula E."/>
            <person name="Henrissat B."/>
            <person name="Morin E."/>
            <person name="Kohler A."/>
            <person name="Barry K."/>
            <person name="LaButti K."/>
            <person name="Morin E."/>
            <person name="Salamov A."/>
            <person name="Lipzen A."/>
            <person name="Mereny Z."/>
            <person name="Hegedus B."/>
            <person name="Baldrian P."/>
            <person name="Stursova M."/>
            <person name="Weitz H."/>
            <person name="Taylor A."/>
            <person name="Grigoriev I.V."/>
            <person name="Nagy L.G."/>
            <person name="Martin F."/>
            <person name="Kauserud H."/>
        </authorList>
    </citation>
    <scope>NUCLEOTIDE SEQUENCE</scope>
    <source>
        <strain evidence="1">CBHHK173m</strain>
    </source>
</reference>
<dbReference type="EMBL" id="JARJCN010000006">
    <property type="protein sequence ID" value="KAJ7099941.1"/>
    <property type="molecule type" value="Genomic_DNA"/>
</dbReference>
<comment type="caution">
    <text evidence="1">The sequence shown here is derived from an EMBL/GenBank/DDBJ whole genome shotgun (WGS) entry which is preliminary data.</text>
</comment>
<gene>
    <name evidence="1" type="ORF">B0H15DRAFT_818114</name>
</gene>
<accession>A0AAD6XU41</accession>
<evidence type="ECO:0000313" key="1">
    <source>
        <dbReference type="EMBL" id="KAJ7099941.1"/>
    </source>
</evidence>
<keyword evidence="2" id="KW-1185">Reference proteome</keyword>
<proteinExistence type="predicted"/>
<evidence type="ECO:0000313" key="2">
    <source>
        <dbReference type="Proteomes" id="UP001222325"/>
    </source>
</evidence>
<organism evidence="1 2">
    <name type="scientific">Mycena belliarum</name>
    <dbReference type="NCBI Taxonomy" id="1033014"/>
    <lineage>
        <taxon>Eukaryota</taxon>
        <taxon>Fungi</taxon>
        <taxon>Dikarya</taxon>
        <taxon>Basidiomycota</taxon>
        <taxon>Agaricomycotina</taxon>
        <taxon>Agaricomycetes</taxon>
        <taxon>Agaricomycetidae</taxon>
        <taxon>Agaricales</taxon>
        <taxon>Marasmiineae</taxon>
        <taxon>Mycenaceae</taxon>
        <taxon>Mycena</taxon>
    </lineage>
</organism>
<protein>
    <submittedName>
        <fullName evidence="1">Uncharacterized protein</fullName>
    </submittedName>
</protein>
<sequence length="234" mass="25635">MAILECRDALQVIKADMGNKYRPADTLAKTCTDYAHIVILSHRNKYYRNPKEAGTSIQSAILVAMRKLGVEGLPPAMETGRSAVVLKIIGKALTDTRYHIKQQIFASLASHAKGKPIDIAKLARMCISGSSAKATAAMYQRLGVLRGIASDYAKKGGSISGKQMSDDSADSFWISVDAQLALYYSEFSKEDRQGLWEMLYENDTKTHGNPDATISITEAKNLDDWLNTLNNAVA</sequence>
<dbReference type="Proteomes" id="UP001222325">
    <property type="component" value="Unassembled WGS sequence"/>
</dbReference>
<dbReference type="AlphaFoldDB" id="A0AAD6XU41"/>
<name>A0AAD6XU41_9AGAR</name>